<name>A0A3R8R6M1_9FIRM</name>
<protein>
    <submittedName>
        <fullName evidence="1">Uncharacterized protein</fullName>
    </submittedName>
</protein>
<sequence length="240" mass="28459">MNDGFALYLNMEPEESFKNERLLEKVDDLLETVGIQYAGFRNWYVPKEIKNRDDTVFDACRLLRDTDWLQGIFSRVLIMNEIRQGGLDSIKTDHMTWPSNGKLQYYEEYFLESKELAHSILVNEDGRIRDGYTSYLIAEKYGKPHPDIYEVFTDQPVQKVVRGRHVHRKEGCWKVKNSGYYGWFYNLRHPVVPGDILRVPTKKGTEYMVVEQISYNTGKKYCAEHLYAEKHMKERIRLER</sequence>
<reference evidence="1" key="1">
    <citation type="submission" date="2018-10" db="EMBL/GenBank/DDBJ databases">
        <title>Schaedlerella arabinophila gen. nov. sp. nov., isolated from the mouse intestinal tract and comparative analysis with the genome of the closely related altered Schaedler flora strain ASF502.</title>
        <authorList>
            <person name="Miyake S."/>
            <person name="Soh M."/>
            <person name="Seedorf H."/>
        </authorList>
    </citation>
    <scope>NUCLEOTIDE SEQUENCE [LARGE SCALE GENOMIC DNA]</scope>
    <source>
        <strain evidence="1">DSM 106076</strain>
    </source>
</reference>
<accession>A0A3R8R6M1</accession>
<keyword evidence="2" id="KW-1185">Reference proteome</keyword>
<evidence type="ECO:0000313" key="1">
    <source>
        <dbReference type="EMBL" id="RRK33214.1"/>
    </source>
</evidence>
<dbReference type="RefSeq" id="WP_125128539.1">
    <property type="nucleotide sequence ID" value="NZ_RHJS01000002.1"/>
</dbReference>
<organism evidence="1 2">
    <name type="scientific">Schaedlerella arabinosiphila</name>
    <dbReference type="NCBI Taxonomy" id="2044587"/>
    <lineage>
        <taxon>Bacteria</taxon>
        <taxon>Bacillati</taxon>
        <taxon>Bacillota</taxon>
        <taxon>Clostridia</taxon>
        <taxon>Lachnospirales</taxon>
        <taxon>Lachnospiraceae</taxon>
        <taxon>Schaedlerella</taxon>
    </lineage>
</organism>
<comment type="caution">
    <text evidence="1">The sequence shown here is derived from an EMBL/GenBank/DDBJ whole genome shotgun (WGS) entry which is preliminary data.</text>
</comment>
<proteinExistence type="predicted"/>
<gene>
    <name evidence="1" type="ORF">EBB54_19115</name>
</gene>
<dbReference type="EMBL" id="RHJS01000002">
    <property type="protein sequence ID" value="RRK33214.1"/>
    <property type="molecule type" value="Genomic_DNA"/>
</dbReference>
<dbReference type="AlphaFoldDB" id="A0A3R8R6M1"/>
<dbReference type="Proteomes" id="UP000274920">
    <property type="component" value="Unassembled WGS sequence"/>
</dbReference>
<evidence type="ECO:0000313" key="2">
    <source>
        <dbReference type="Proteomes" id="UP000274920"/>
    </source>
</evidence>